<evidence type="ECO:0000313" key="3">
    <source>
        <dbReference type="Proteomes" id="UP000655443"/>
    </source>
</evidence>
<dbReference type="InterPro" id="IPR006045">
    <property type="entry name" value="Cupin_1"/>
</dbReference>
<dbReference type="Gene3D" id="2.60.120.10">
    <property type="entry name" value="Jelly Rolls"/>
    <property type="match status" value="1"/>
</dbReference>
<dbReference type="InterPro" id="IPR014710">
    <property type="entry name" value="RmlC-like_jellyroll"/>
</dbReference>
<proteinExistence type="predicted"/>
<dbReference type="InterPro" id="IPR011051">
    <property type="entry name" value="RmlC_Cupin_sf"/>
</dbReference>
<dbReference type="PANTHER" id="PTHR36440">
    <property type="entry name" value="PUTATIVE (AFU_ORTHOLOGUE AFUA_8G07350)-RELATED"/>
    <property type="match status" value="1"/>
</dbReference>
<reference evidence="2" key="1">
    <citation type="journal article" date="2014" name="Int. J. Syst. Evol. Microbiol.">
        <title>Complete genome sequence of Corynebacterium casei LMG S-19264T (=DSM 44701T), isolated from a smear-ripened cheese.</title>
        <authorList>
            <consortium name="US DOE Joint Genome Institute (JGI-PGF)"/>
            <person name="Walter F."/>
            <person name="Albersmeier A."/>
            <person name="Kalinowski J."/>
            <person name="Ruckert C."/>
        </authorList>
    </citation>
    <scope>NUCLEOTIDE SEQUENCE</scope>
    <source>
        <strain evidence="2">JCM 4714</strain>
    </source>
</reference>
<dbReference type="SUPFAM" id="SSF51182">
    <property type="entry name" value="RmlC-like cupins"/>
    <property type="match status" value="1"/>
</dbReference>
<gene>
    <name evidence="2" type="ORF">GCM10010339_86430</name>
</gene>
<accession>A0A918YSV9</accession>
<protein>
    <recommendedName>
        <fullName evidence="1">Cupin type-1 domain-containing protein</fullName>
    </recommendedName>
</protein>
<comment type="caution">
    <text evidence="2">The sequence shown here is derived from an EMBL/GenBank/DDBJ whole genome shotgun (WGS) entry which is preliminary data.</text>
</comment>
<dbReference type="RefSeq" id="WP_189959006.1">
    <property type="nucleotide sequence ID" value="NZ_BMVG01000052.1"/>
</dbReference>
<keyword evidence="3" id="KW-1185">Reference proteome</keyword>
<dbReference type="InterPro" id="IPR053146">
    <property type="entry name" value="QDO-like"/>
</dbReference>
<organism evidence="2 3">
    <name type="scientific">Streptomyces alanosinicus</name>
    <dbReference type="NCBI Taxonomy" id="68171"/>
    <lineage>
        <taxon>Bacteria</taxon>
        <taxon>Bacillati</taxon>
        <taxon>Actinomycetota</taxon>
        <taxon>Actinomycetes</taxon>
        <taxon>Kitasatosporales</taxon>
        <taxon>Streptomycetaceae</taxon>
        <taxon>Streptomyces</taxon>
    </lineage>
</organism>
<dbReference type="InterPro" id="IPR013096">
    <property type="entry name" value="Cupin_2"/>
</dbReference>
<evidence type="ECO:0000313" key="2">
    <source>
        <dbReference type="EMBL" id="GHE14702.1"/>
    </source>
</evidence>
<dbReference type="AlphaFoldDB" id="A0A918YSV9"/>
<feature type="domain" description="Cupin type-1" evidence="1">
    <location>
        <begin position="18"/>
        <end position="150"/>
    </location>
</feature>
<name>A0A918YSV9_9ACTN</name>
<reference evidence="2" key="2">
    <citation type="submission" date="2020-09" db="EMBL/GenBank/DDBJ databases">
        <authorList>
            <person name="Sun Q."/>
            <person name="Ohkuma M."/>
        </authorList>
    </citation>
    <scope>NUCLEOTIDE SEQUENCE</scope>
    <source>
        <strain evidence="2">JCM 4714</strain>
    </source>
</reference>
<sequence length="177" mass="19428">MNAEQTNSDRSSKKARFIKLGPGKGLETRVNIAPLYLLKAGAAHTDGQYSVLEVSVNHDLPLHIHDTADELFFLLEGTLRVTFDDEQHEVGPGSFMFLPAGIPHAVKPVGETVPRLLQISVPGGFEHFIEDMVELQAKGKAMDLDSEEFREFSRKQDWTLLGSAGSADPNTDEPQAS</sequence>
<dbReference type="PANTHER" id="PTHR36440:SF1">
    <property type="entry name" value="PUTATIVE (AFU_ORTHOLOGUE AFUA_8G07350)-RELATED"/>
    <property type="match status" value="1"/>
</dbReference>
<dbReference type="EMBL" id="BMVG01000052">
    <property type="protein sequence ID" value="GHE14702.1"/>
    <property type="molecule type" value="Genomic_DNA"/>
</dbReference>
<evidence type="ECO:0000259" key="1">
    <source>
        <dbReference type="SMART" id="SM00835"/>
    </source>
</evidence>
<dbReference type="SMART" id="SM00835">
    <property type="entry name" value="Cupin_1"/>
    <property type="match status" value="1"/>
</dbReference>
<dbReference type="Proteomes" id="UP000655443">
    <property type="component" value="Unassembled WGS sequence"/>
</dbReference>
<dbReference type="Pfam" id="PF07883">
    <property type="entry name" value="Cupin_2"/>
    <property type="match status" value="1"/>
</dbReference>